<dbReference type="Gene3D" id="3.40.50.10810">
    <property type="entry name" value="Tandem AAA-ATPase domain"/>
    <property type="match status" value="1"/>
</dbReference>
<keyword evidence="6" id="KW-1185">Reference proteome</keyword>
<reference evidence="5" key="1">
    <citation type="journal article" date="2023" name="IMA Fungus">
        <title>Comparative genomic study of the Penicillium genus elucidates a diverse pangenome and 15 lateral gene transfer events.</title>
        <authorList>
            <person name="Petersen C."/>
            <person name="Sorensen T."/>
            <person name="Nielsen M.R."/>
            <person name="Sondergaard T.E."/>
            <person name="Sorensen J.L."/>
            <person name="Fitzpatrick D.A."/>
            <person name="Frisvad J.C."/>
            <person name="Nielsen K.L."/>
        </authorList>
    </citation>
    <scope>NUCLEOTIDE SEQUENCE</scope>
    <source>
        <strain evidence="5">IBT 17514</strain>
    </source>
</reference>
<feature type="compositionally biased region" description="Basic residues" evidence="3">
    <location>
        <begin position="1"/>
        <end position="10"/>
    </location>
</feature>
<sequence length="425" mass="46809">MASIRRKNKRVLAQPSNLGSEHATKTARLTNTEEANSPDLVCLSDISEIQDRAHHDMPTTIPELIDLTLDDDPMEIFPPTDNSGIIGIPPSMPVTPKVEATLDGKSRLRLTNICFGMLVINVPVSRVPTLPADYVPVNVRIYGDLLKFHLGTISNQYIGLIQSETLGQISKQFSVTFLSFLPEPSKPLKLNNRDRIGNVDIHIVIYGIQSECDAVGSILSDDGLYLQHPVQINEGVSYNNPHFLLPPGYEMPDISSKATETSSDLVFMNDIAEDGPLDRKQMEAVFQTFDNVSGPSTYKTFGQSPRLKTKLEEHQMKALSMMIEKEQGGGDQPSFPSLWDVSQDSVGIRRYRHTITGVAKSTQPLPLHGGVLADEMGLGKTLSVLALIAWHIDSAEFQDSTDCATLVVTTLSSNNETRTMENDIH</sequence>
<name>A0AAD6HX66_9EURO</name>
<evidence type="ECO:0000256" key="1">
    <source>
        <dbReference type="ARBA" id="ARBA00022741"/>
    </source>
</evidence>
<dbReference type="InterPro" id="IPR027417">
    <property type="entry name" value="P-loop_NTPase"/>
</dbReference>
<dbReference type="Proteomes" id="UP001215712">
    <property type="component" value="Unassembled WGS sequence"/>
</dbReference>
<keyword evidence="2" id="KW-0067">ATP-binding</keyword>
<protein>
    <submittedName>
        <fullName evidence="5">Helicase C-terminal</fullName>
    </submittedName>
</protein>
<gene>
    <name evidence="5" type="ORF">N7493_000560</name>
</gene>
<reference evidence="5" key="2">
    <citation type="submission" date="2023-01" db="EMBL/GenBank/DDBJ databases">
        <authorList>
            <person name="Petersen C."/>
        </authorList>
    </citation>
    <scope>NUCLEOTIDE SEQUENCE</scope>
    <source>
        <strain evidence="5">IBT 17514</strain>
    </source>
</reference>
<evidence type="ECO:0000256" key="2">
    <source>
        <dbReference type="ARBA" id="ARBA00022840"/>
    </source>
</evidence>
<dbReference type="PANTHER" id="PTHR45865">
    <property type="entry name" value="E3 UBIQUITIN-PROTEIN LIGASE SHPRH FAMILY MEMBER"/>
    <property type="match status" value="1"/>
</dbReference>
<accession>A0AAD6HX66</accession>
<dbReference type="GO" id="GO:0061630">
    <property type="term" value="F:ubiquitin protein ligase activity"/>
    <property type="evidence" value="ECO:0007669"/>
    <property type="project" value="TreeGrafter"/>
</dbReference>
<feature type="region of interest" description="Disordered" evidence="3">
    <location>
        <begin position="1"/>
        <end position="34"/>
    </location>
</feature>
<dbReference type="EMBL" id="JAQJAN010000001">
    <property type="protein sequence ID" value="KAJ5740688.1"/>
    <property type="molecule type" value="Genomic_DNA"/>
</dbReference>
<proteinExistence type="predicted"/>
<dbReference type="InterPro" id="IPR000330">
    <property type="entry name" value="SNF2_N"/>
</dbReference>
<evidence type="ECO:0000313" key="6">
    <source>
        <dbReference type="Proteomes" id="UP001215712"/>
    </source>
</evidence>
<dbReference type="PANTHER" id="PTHR45865:SF1">
    <property type="entry name" value="E3 UBIQUITIN-PROTEIN LIGASE SHPRH"/>
    <property type="match status" value="1"/>
</dbReference>
<comment type="caution">
    <text evidence="5">The sequence shown here is derived from an EMBL/GenBank/DDBJ whole genome shotgun (WGS) entry which is preliminary data.</text>
</comment>
<dbReference type="Pfam" id="PF00176">
    <property type="entry name" value="SNF2-rel_dom"/>
    <property type="match status" value="1"/>
</dbReference>
<dbReference type="GO" id="GO:0006974">
    <property type="term" value="P:DNA damage response"/>
    <property type="evidence" value="ECO:0007669"/>
    <property type="project" value="TreeGrafter"/>
</dbReference>
<evidence type="ECO:0000259" key="4">
    <source>
        <dbReference type="Pfam" id="PF00176"/>
    </source>
</evidence>
<evidence type="ECO:0000256" key="3">
    <source>
        <dbReference type="SAM" id="MobiDB-lite"/>
    </source>
</evidence>
<keyword evidence="5" id="KW-0347">Helicase</keyword>
<dbReference type="GO" id="GO:0005634">
    <property type="term" value="C:nucleus"/>
    <property type="evidence" value="ECO:0007669"/>
    <property type="project" value="TreeGrafter"/>
</dbReference>
<dbReference type="SUPFAM" id="SSF52540">
    <property type="entry name" value="P-loop containing nucleoside triphosphate hydrolases"/>
    <property type="match status" value="1"/>
</dbReference>
<organism evidence="5 6">
    <name type="scientific">Penicillium malachiteum</name>
    <dbReference type="NCBI Taxonomy" id="1324776"/>
    <lineage>
        <taxon>Eukaryota</taxon>
        <taxon>Fungi</taxon>
        <taxon>Dikarya</taxon>
        <taxon>Ascomycota</taxon>
        <taxon>Pezizomycotina</taxon>
        <taxon>Eurotiomycetes</taxon>
        <taxon>Eurotiomycetidae</taxon>
        <taxon>Eurotiales</taxon>
        <taxon>Aspergillaceae</taxon>
        <taxon>Penicillium</taxon>
    </lineage>
</organism>
<dbReference type="GO" id="GO:0000209">
    <property type="term" value="P:protein polyubiquitination"/>
    <property type="evidence" value="ECO:0007669"/>
    <property type="project" value="TreeGrafter"/>
</dbReference>
<dbReference type="InterPro" id="IPR052583">
    <property type="entry name" value="ATP-helicase/E3_Ub-Ligase"/>
</dbReference>
<dbReference type="InterPro" id="IPR038718">
    <property type="entry name" value="SNF2-like_sf"/>
</dbReference>
<dbReference type="GO" id="GO:0005524">
    <property type="term" value="F:ATP binding"/>
    <property type="evidence" value="ECO:0007669"/>
    <property type="project" value="InterPro"/>
</dbReference>
<dbReference type="AlphaFoldDB" id="A0AAD6HX66"/>
<evidence type="ECO:0000313" key="5">
    <source>
        <dbReference type="EMBL" id="KAJ5740688.1"/>
    </source>
</evidence>
<keyword evidence="1" id="KW-0547">Nucleotide-binding</keyword>
<dbReference type="GO" id="GO:0004386">
    <property type="term" value="F:helicase activity"/>
    <property type="evidence" value="ECO:0007669"/>
    <property type="project" value="UniProtKB-KW"/>
</dbReference>
<keyword evidence="5" id="KW-0378">Hydrolase</keyword>
<feature type="domain" description="SNF2 N-terminal" evidence="4">
    <location>
        <begin position="314"/>
        <end position="410"/>
    </location>
</feature>